<comment type="caution">
    <text evidence="1">The sequence shown here is derived from an EMBL/GenBank/DDBJ whole genome shotgun (WGS) entry which is preliminary data.</text>
</comment>
<dbReference type="RefSeq" id="WP_066788791.1">
    <property type="nucleotide sequence ID" value="NZ_LWQS01000062.1"/>
</dbReference>
<keyword evidence="2" id="KW-1185">Reference proteome</keyword>
<protein>
    <recommendedName>
        <fullName evidence="3">RsbT co-antagonist protein RsbRD N-terminal domain-containing protein</fullName>
    </recommendedName>
</protein>
<dbReference type="OrthoDB" id="157784at2"/>
<organism evidence="1 2">
    <name type="scientific">Chloroflexus islandicus</name>
    <dbReference type="NCBI Taxonomy" id="1707952"/>
    <lineage>
        <taxon>Bacteria</taxon>
        <taxon>Bacillati</taxon>
        <taxon>Chloroflexota</taxon>
        <taxon>Chloroflexia</taxon>
        <taxon>Chloroflexales</taxon>
        <taxon>Chloroflexineae</taxon>
        <taxon>Chloroflexaceae</taxon>
        <taxon>Chloroflexus</taxon>
    </lineage>
</organism>
<evidence type="ECO:0008006" key="3">
    <source>
        <dbReference type="Google" id="ProtNLM"/>
    </source>
</evidence>
<proteinExistence type="predicted"/>
<gene>
    <name evidence="1" type="ORF">A6A03_15980</name>
</gene>
<dbReference type="EMBL" id="LWQS01000062">
    <property type="protein sequence ID" value="OAN44877.1"/>
    <property type="molecule type" value="Genomic_DNA"/>
</dbReference>
<sequence>MDEIAATQLARRVDDYRQAIAERVAARLLRAFPELTHTLRLEENYGPVERMAEVAVRPLSDLIRAMLLFDALEIAETELRWARGVLPRWGVSYEHTTAMIRWYFEELGRLPLSPAERAVATEVERHLLNLMVRLYRTAEPNQRAVTV</sequence>
<evidence type="ECO:0000313" key="2">
    <source>
        <dbReference type="Proteomes" id="UP000078287"/>
    </source>
</evidence>
<dbReference type="Proteomes" id="UP000078287">
    <property type="component" value="Unassembled WGS sequence"/>
</dbReference>
<reference evidence="1 2" key="1">
    <citation type="submission" date="2016-04" db="EMBL/GenBank/DDBJ databases">
        <title>Chloroflexus islandicus sp. nov., a thermophilic filamentous anoxygenic phototrophic bacterium from geyser Strokkur (Iceland).</title>
        <authorList>
            <person name="Gaisin V.A."/>
            <person name="Kalashnikov A.M."/>
            <person name="Sukhacheva M.V."/>
            <person name="Grouzdev D.S."/>
            <person name="Ivanov T.M."/>
            <person name="Kuznetsov B."/>
            <person name="Gorlenko V.M."/>
        </authorList>
    </citation>
    <scope>NUCLEOTIDE SEQUENCE [LARGE SCALE GENOMIC DNA]</scope>
    <source>
        <strain evidence="2">isl-2</strain>
    </source>
</reference>
<accession>A0A178M9J6</accession>
<evidence type="ECO:0000313" key="1">
    <source>
        <dbReference type="EMBL" id="OAN44877.1"/>
    </source>
</evidence>
<name>A0A178M9J6_9CHLR</name>
<dbReference type="AlphaFoldDB" id="A0A178M9J6"/>